<sequence>NITPHNITQQYGYKDMEQNHYKYGQRRRGVPNSTKLPSLLDLRCSTMLSSIQAASASLPVL</sequence>
<keyword evidence="2" id="KW-1185">Reference proteome</keyword>
<reference evidence="1" key="1">
    <citation type="journal article" date="2020" name="bioRxiv">
        <title>Whole genome comparisons of ergot fungi reveals the divergence and evolution of species within the genus Claviceps are the result of varying mechanisms driving genome evolution and host range expansion.</title>
        <authorList>
            <person name="Wyka S.A."/>
            <person name="Mondo S.J."/>
            <person name="Liu M."/>
            <person name="Dettman J."/>
            <person name="Nalam V."/>
            <person name="Broders K.D."/>
        </authorList>
    </citation>
    <scope>NUCLEOTIDE SEQUENCE</scope>
    <source>
        <strain evidence="1">CCC 602</strain>
    </source>
</reference>
<protein>
    <submittedName>
        <fullName evidence="1">Uncharacterized protein</fullName>
    </submittedName>
</protein>
<organism evidence="1 2">
    <name type="scientific">Claviceps pusilla</name>
    <dbReference type="NCBI Taxonomy" id="123648"/>
    <lineage>
        <taxon>Eukaryota</taxon>
        <taxon>Fungi</taxon>
        <taxon>Dikarya</taxon>
        <taxon>Ascomycota</taxon>
        <taxon>Pezizomycotina</taxon>
        <taxon>Sordariomycetes</taxon>
        <taxon>Hypocreomycetidae</taxon>
        <taxon>Hypocreales</taxon>
        <taxon>Clavicipitaceae</taxon>
        <taxon>Claviceps</taxon>
    </lineage>
</organism>
<dbReference type="EMBL" id="SRPW01004435">
    <property type="protein sequence ID" value="KAG5982434.1"/>
    <property type="molecule type" value="Genomic_DNA"/>
</dbReference>
<dbReference type="Proteomes" id="UP000748025">
    <property type="component" value="Unassembled WGS sequence"/>
</dbReference>
<name>A0A9P7SSU4_9HYPO</name>
<feature type="non-terminal residue" evidence="1">
    <location>
        <position position="1"/>
    </location>
</feature>
<accession>A0A9P7SSU4</accession>
<proteinExistence type="predicted"/>
<evidence type="ECO:0000313" key="1">
    <source>
        <dbReference type="EMBL" id="KAG5982434.1"/>
    </source>
</evidence>
<evidence type="ECO:0000313" key="2">
    <source>
        <dbReference type="Proteomes" id="UP000748025"/>
    </source>
</evidence>
<gene>
    <name evidence="1" type="ORF">E4U43_006443</name>
</gene>
<comment type="caution">
    <text evidence="1">The sequence shown here is derived from an EMBL/GenBank/DDBJ whole genome shotgun (WGS) entry which is preliminary data.</text>
</comment>
<dbReference type="AlphaFoldDB" id="A0A9P7SSU4"/>